<evidence type="ECO:0000256" key="3">
    <source>
        <dbReference type="ARBA" id="ARBA00022475"/>
    </source>
</evidence>
<dbReference type="RefSeq" id="WP_245910616.1">
    <property type="nucleotide sequence ID" value="NZ_OBEG01000009.1"/>
</dbReference>
<feature type="transmembrane region" description="Helical" evidence="7">
    <location>
        <begin position="142"/>
        <end position="165"/>
    </location>
</feature>
<evidence type="ECO:0000313" key="10">
    <source>
        <dbReference type="Proteomes" id="UP000219565"/>
    </source>
</evidence>
<evidence type="ECO:0000256" key="2">
    <source>
        <dbReference type="ARBA" id="ARBA00022448"/>
    </source>
</evidence>
<feature type="transmembrane region" description="Helical" evidence="7">
    <location>
        <begin position="12"/>
        <end position="37"/>
    </location>
</feature>
<dbReference type="Pfam" id="PF19300">
    <property type="entry name" value="BPD_transp_1_N"/>
    <property type="match status" value="1"/>
</dbReference>
<dbReference type="Pfam" id="PF00528">
    <property type="entry name" value="BPD_transp_1"/>
    <property type="match status" value="1"/>
</dbReference>
<proteinExistence type="inferred from homology"/>
<dbReference type="AlphaFoldDB" id="A0A285LX54"/>
<dbReference type="SUPFAM" id="SSF161098">
    <property type="entry name" value="MetI-like"/>
    <property type="match status" value="1"/>
</dbReference>
<dbReference type="Gene3D" id="1.10.3720.10">
    <property type="entry name" value="MetI-like"/>
    <property type="match status" value="1"/>
</dbReference>
<dbReference type="PANTHER" id="PTHR43163:SF6">
    <property type="entry name" value="DIPEPTIDE TRANSPORT SYSTEM PERMEASE PROTEIN DPPB-RELATED"/>
    <property type="match status" value="1"/>
</dbReference>
<feature type="transmembrane region" description="Helical" evidence="7">
    <location>
        <begin position="280"/>
        <end position="306"/>
    </location>
</feature>
<dbReference type="GO" id="GO:0005886">
    <property type="term" value="C:plasma membrane"/>
    <property type="evidence" value="ECO:0007669"/>
    <property type="project" value="UniProtKB-SubCell"/>
</dbReference>
<reference evidence="9 10" key="1">
    <citation type="submission" date="2017-09" db="EMBL/GenBank/DDBJ databases">
        <authorList>
            <person name="Ehlers B."/>
            <person name="Leendertz F.H."/>
        </authorList>
    </citation>
    <scope>NUCLEOTIDE SEQUENCE [LARGE SCALE GENOMIC DNA]</scope>
    <source>
        <strain evidence="9 10">DSM 45537</strain>
    </source>
</reference>
<evidence type="ECO:0000256" key="4">
    <source>
        <dbReference type="ARBA" id="ARBA00022692"/>
    </source>
</evidence>
<evidence type="ECO:0000259" key="8">
    <source>
        <dbReference type="PROSITE" id="PS50928"/>
    </source>
</evidence>
<evidence type="ECO:0000313" key="9">
    <source>
        <dbReference type="EMBL" id="SNY89455.1"/>
    </source>
</evidence>
<sequence length="315" mass="33790">MNTHRHIVFRRIAGVLLSAVAMMWAAITLAFLAVHIAPGDPVTAIMGESSDPSLRARIEQDWGLDRPLVVQYGHHLARLLHGDLGYSYVRGDPVTDILFGEQLRTSAQLAGFALLVSVVLAPLLAVLTAGRRDVLSRSVTTAEIVVASAPPFWTGLILIWVFAFTLKVLPVTAGNEFQRLILPAVTLALPIAAVLAQVMREGIERALEQPFALTARSRGIGATRLRLRHGLRHSLIPAATLAGWAVSGLLTGTVVIEEVFGRAGVGRVTVEAVTYSDVPVVLGVALLTAAVYLTVTVIVDIAYLWIDPRLQEAAA</sequence>
<feature type="transmembrane region" description="Helical" evidence="7">
    <location>
        <begin position="234"/>
        <end position="256"/>
    </location>
</feature>
<keyword evidence="5 7" id="KW-1133">Transmembrane helix</keyword>
<evidence type="ECO:0000256" key="6">
    <source>
        <dbReference type="ARBA" id="ARBA00023136"/>
    </source>
</evidence>
<keyword evidence="6 7" id="KW-0472">Membrane</keyword>
<evidence type="ECO:0000256" key="5">
    <source>
        <dbReference type="ARBA" id="ARBA00022989"/>
    </source>
</evidence>
<dbReference type="Proteomes" id="UP000219565">
    <property type="component" value="Unassembled WGS sequence"/>
</dbReference>
<dbReference type="InterPro" id="IPR035906">
    <property type="entry name" value="MetI-like_sf"/>
</dbReference>
<protein>
    <submittedName>
        <fullName evidence="9">Peptide/nickel transport system permease protein</fullName>
    </submittedName>
</protein>
<name>A0A285LX54_9NOCA</name>
<dbReference type="EMBL" id="OBEG01000009">
    <property type="protein sequence ID" value="SNY89455.1"/>
    <property type="molecule type" value="Genomic_DNA"/>
</dbReference>
<accession>A0A285LX54</accession>
<feature type="transmembrane region" description="Helical" evidence="7">
    <location>
        <begin position="177"/>
        <end position="196"/>
    </location>
</feature>
<keyword evidence="4 7" id="KW-0812">Transmembrane</keyword>
<dbReference type="InterPro" id="IPR000515">
    <property type="entry name" value="MetI-like"/>
</dbReference>
<organism evidence="9 10">
    <name type="scientific">Nocardia amikacinitolerans</name>
    <dbReference type="NCBI Taxonomy" id="756689"/>
    <lineage>
        <taxon>Bacteria</taxon>
        <taxon>Bacillati</taxon>
        <taxon>Actinomycetota</taxon>
        <taxon>Actinomycetes</taxon>
        <taxon>Mycobacteriales</taxon>
        <taxon>Nocardiaceae</taxon>
        <taxon>Nocardia</taxon>
    </lineage>
</organism>
<evidence type="ECO:0000256" key="1">
    <source>
        <dbReference type="ARBA" id="ARBA00004651"/>
    </source>
</evidence>
<keyword evidence="2 7" id="KW-0813">Transport</keyword>
<gene>
    <name evidence="9" type="ORF">SAMN04244553_6470</name>
</gene>
<dbReference type="InterPro" id="IPR045621">
    <property type="entry name" value="BPD_transp_1_N"/>
</dbReference>
<evidence type="ECO:0000256" key="7">
    <source>
        <dbReference type="RuleBase" id="RU363032"/>
    </source>
</evidence>
<comment type="similarity">
    <text evidence="7">Belongs to the binding-protein-dependent transport system permease family.</text>
</comment>
<feature type="transmembrane region" description="Helical" evidence="7">
    <location>
        <begin position="109"/>
        <end position="130"/>
    </location>
</feature>
<comment type="subcellular location">
    <subcellularLocation>
        <location evidence="1 7">Cell membrane</location>
        <topology evidence="1 7">Multi-pass membrane protein</topology>
    </subcellularLocation>
</comment>
<keyword evidence="10" id="KW-1185">Reference proteome</keyword>
<dbReference type="PROSITE" id="PS50928">
    <property type="entry name" value="ABC_TM1"/>
    <property type="match status" value="1"/>
</dbReference>
<dbReference type="GO" id="GO:0071916">
    <property type="term" value="F:dipeptide transmembrane transporter activity"/>
    <property type="evidence" value="ECO:0007669"/>
    <property type="project" value="TreeGrafter"/>
</dbReference>
<keyword evidence="3" id="KW-1003">Cell membrane</keyword>
<dbReference type="PANTHER" id="PTHR43163">
    <property type="entry name" value="DIPEPTIDE TRANSPORT SYSTEM PERMEASE PROTEIN DPPB-RELATED"/>
    <property type="match status" value="1"/>
</dbReference>
<feature type="domain" description="ABC transmembrane type-1" evidence="8">
    <location>
        <begin position="103"/>
        <end position="303"/>
    </location>
</feature>